<organism evidence="4 5">
    <name type="scientific">Vagococcus vulneris</name>
    <dbReference type="NCBI Taxonomy" id="1977869"/>
    <lineage>
        <taxon>Bacteria</taxon>
        <taxon>Bacillati</taxon>
        <taxon>Bacillota</taxon>
        <taxon>Bacilli</taxon>
        <taxon>Lactobacillales</taxon>
        <taxon>Enterococcaceae</taxon>
        <taxon>Vagococcus</taxon>
    </lineage>
</organism>
<dbReference type="InterPro" id="IPR029033">
    <property type="entry name" value="His_PPase_superfam"/>
</dbReference>
<evidence type="ECO:0000256" key="3">
    <source>
        <dbReference type="PIRSR" id="PIRSR613078-2"/>
    </source>
</evidence>
<feature type="binding site" evidence="3">
    <location>
        <begin position="7"/>
        <end position="14"/>
    </location>
    <ligand>
        <name>substrate</name>
    </ligand>
</feature>
<feature type="binding site" evidence="3">
    <location>
        <position position="58"/>
    </location>
    <ligand>
        <name>substrate</name>
    </ligand>
</feature>
<dbReference type="Pfam" id="PF00300">
    <property type="entry name" value="His_Phos_1"/>
    <property type="match status" value="1"/>
</dbReference>
<dbReference type="GO" id="GO:0043456">
    <property type="term" value="P:regulation of pentose-phosphate shunt"/>
    <property type="evidence" value="ECO:0007669"/>
    <property type="project" value="TreeGrafter"/>
</dbReference>
<feature type="active site" description="Proton donor/acceptor" evidence="2">
    <location>
        <position position="84"/>
    </location>
</feature>
<dbReference type="SUPFAM" id="SSF53254">
    <property type="entry name" value="Phosphoglycerate mutase-like"/>
    <property type="match status" value="1"/>
</dbReference>
<comment type="caution">
    <text evidence="4">The sequence shown here is derived from an EMBL/GenBank/DDBJ whole genome shotgun (WGS) entry which is preliminary data.</text>
</comment>
<dbReference type="GO" id="GO:0005829">
    <property type="term" value="C:cytosol"/>
    <property type="evidence" value="ECO:0007669"/>
    <property type="project" value="TreeGrafter"/>
</dbReference>
<dbReference type="Proteomes" id="UP000287857">
    <property type="component" value="Unassembled WGS sequence"/>
</dbReference>
<protein>
    <recommendedName>
        <fullName evidence="6">Histidine phosphatase family protein</fullName>
    </recommendedName>
</protein>
<proteinExistence type="predicted"/>
<evidence type="ECO:0000313" key="4">
    <source>
        <dbReference type="EMBL" id="RST97670.1"/>
    </source>
</evidence>
<feature type="active site" description="Tele-phosphohistidine intermediate" evidence="2">
    <location>
        <position position="8"/>
    </location>
</feature>
<dbReference type="InterPro" id="IPR013078">
    <property type="entry name" value="His_Pase_superF_clade-1"/>
</dbReference>
<dbReference type="GO" id="GO:0004331">
    <property type="term" value="F:fructose-2,6-bisphosphate 2-phosphatase activity"/>
    <property type="evidence" value="ECO:0007669"/>
    <property type="project" value="TreeGrafter"/>
</dbReference>
<dbReference type="PANTHER" id="PTHR46517:SF1">
    <property type="entry name" value="FRUCTOSE-2,6-BISPHOSPHATASE TIGAR"/>
    <property type="match status" value="1"/>
</dbReference>
<keyword evidence="1" id="KW-0378">Hydrolase</keyword>
<dbReference type="RefSeq" id="WP_125984488.1">
    <property type="nucleotide sequence ID" value="NZ_NGJS01000015.1"/>
</dbReference>
<dbReference type="GO" id="GO:0045820">
    <property type="term" value="P:negative regulation of glycolytic process"/>
    <property type="evidence" value="ECO:0007669"/>
    <property type="project" value="TreeGrafter"/>
</dbReference>
<gene>
    <name evidence="4" type="ORF">CBF37_09355</name>
</gene>
<dbReference type="OrthoDB" id="9782128at2"/>
<keyword evidence="5" id="KW-1185">Reference proteome</keyword>
<dbReference type="AlphaFoldDB" id="A0A429ZV85"/>
<dbReference type="Gene3D" id="3.40.50.1240">
    <property type="entry name" value="Phosphoglycerate mutase-like"/>
    <property type="match status" value="1"/>
</dbReference>
<evidence type="ECO:0000313" key="5">
    <source>
        <dbReference type="Proteomes" id="UP000287857"/>
    </source>
</evidence>
<accession>A0A429ZV85</accession>
<dbReference type="CDD" id="cd07067">
    <property type="entry name" value="HP_PGM_like"/>
    <property type="match status" value="1"/>
</dbReference>
<dbReference type="PANTHER" id="PTHR46517">
    <property type="entry name" value="FRUCTOSE-2,6-BISPHOSPHATASE TIGAR"/>
    <property type="match status" value="1"/>
</dbReference>
<evidence type="ECO:0000256" key="2">
    <source>
        <dbReference type="PIRSR" id="PIRSR613078-1"/>
    </source>
</evidence>
<dbReference type="InterPro" id="IPR051695">
    <property type="entry name" value="Phosphoglycerate_Mutase"/>
</dbReference>
<dbReference type="EMBL" id="NGJS01000015">
    <property type="protein sequence ID" value="RST97670.1"/>
    <property type="molecule type" value="Genomic_DNA"/>
</dbReference>
<evidence type="ECO:0008006" key="6">
    <source>
        <dbReference type="Google" id="ProtNLM"/>
    </source>
</evidence>
<evidence type="ECO:0000256" key="1">
    <source>
        <dbReference type="ARBA" id="ARBA00022801"/>
    </source>
</evidence>
<dbReference type="SMART" id="SM00855">
    <property type="entry name" value="PGAM"/>
    <property type="match status" value="1"/>
</dbReference>
<name>A0A429ZV85_9ENTE</name>
<sequence length="208" mass="23283">MKLYFTRHGKTEWNQSRQLQGRTGDSPLLPASYEEIHLLGQYIKNVNFAHVYSSAALRAQVTTEGICEELCHKPQITFVEELREMGFGSLEGEYIKIADAAYPAEMNAMMHEPDKYNPESFGGETYESLIERSTSFVKRIAIGYGPEDKLLFVGHGMALTACVQSLLGTPLTDLRKDGGLKNNSLTILNYTDGAFTLDKWNDVSFLAE</sequence>
<reference evidence="4 5" key="1">
    <citation type="submission" date="2017-05" db="EMBL/GenBank/DDBJ databases">
        <title>Vagococcus spp. assemblies.</title>
        <authorList>
            <person name="Gulvik C.A."/>
        </authorList>
    </citation>
    <scope>NUCLEOTIDE SEQUENCE [LARGE SCALE GENOMIC DNA]</scope>
    <source>
        <strain evidence="4 5">SS1995</strain>
    </source>
</reference>